<name>A0A537J153_9BACT</name>
<comment type="caution">
    <text evidence="10">The sequence shown here is derived from an EMBL/GenBank/DDBJ whole genome shotgun (WGS) entry which is preliminary data.</text>
</comment>
<keyword evidence="3 6" id="KW-0663">Pyridoxal phosphate</keyword>
<dbReference type="GO" id="GO:0005829">
    <property type="term" value="C:cytosol"/>
    <property type="evidence" value="ECO:0007669"/>
    <property type="project" value="TreeGrafter"/>
</dbReference>
<dbReference type="InterPro" id="IPR023012">
    <property type="entry name" value="GcvPB"/>
</dbReference>
<evidence type="ECO:0000256" key="7">
    <source>
        <dbReference type="SAM" id="MobiDB-lite"/>
    </source>
</evidence>
<dbReference type="Gene3D" id="3.40.640.10">
    <property type="entry name" value="Type I PLP-dependent aspartate aminotransferase-like (Major domain)"/>
    <property type="match status" value="1"/>
</dbReference>
<dbReference type="Pfam" id="PF21478">
    <property type="entry name" value="GcvP2_C"/>
    <property type="match status" value="1"/>
</dbReference>
<dbReference type="FunFam" id="3.40.640.10:FF:000224">
    <property type="entry name" value="Probable glycine dehydrogenase (decarboxylating) subunit 2"/>
    <property type="match status" value="1"/>
</dbReference>
<keyword evidence="4 6" id="KW-0560">Oxidoreductase</keyword>
<gene>
    <name evidence="6" type="primary">gcvPB</name>
    <name evidence="10" type="ORF">E6H05_00400</name>
</gene>
<dbReference type="PANTHER" id="PTHR11773:SF1">
    <property type="entry name" value="GLYCINE DEHYDROGENASE (DECARBOXYLATING), MITOCHONDRIAL"/>
    <property type="match status" value="1"/>
</dbReference>
<feature type="region of interest" description="Disordered" evidence="7">
    <location>
        <begin position="461"/>
        <end position="480"/>
    </location>
</feature>
<dbReference type="FunFam" id="3.90.1150.10:FF:000014">
    <property type="entry name" value="Probable glycine dehydrogenase (decarboxylating) subunit 2"/>
    <property type="match status" value="1"/>
</dbReference>
<accession>A0A537J153</accession>
<dbReference type="InterPro" id="IPR020581">
    <property type="entry name" value="GDC_P"/>
</dbReference>
<dbReference type="HAMAP" id="MF_00713">
    <property type="entry name" value="GcvPB"/>
    <property type="match status" value="1"/>
</dbReference>
<dbReference type="SUPFAM" id="SSF53383">
    <property type="entry name" value="PLP-dependent transferases"/>
    <property type="match status" value="1"/>
</dbReference>
<dbReference type="GO" id="GO:0005960">
    <property type="term" value="C:glycine cleavage complex"/>
    <property type="evidence" value="ECO:0007669"/>
    <property type="project" value="TreeGrafter"/>
</dbReference>
<evidence type="ECO:0000256" key="1">
    <source>
        <dbReference type="ARBA" id="ARBA00001933"/>
    </source>
</evidence>
<evidence type="ECO:0000313" key="11">
    <source>
        <dbReference type="Proteomes" id="UP000318834"/>
    </source>
</evidence>
<comment type="cofactor">
    <cofactor evidence="1 6">
        <name>pyridoxal 5'-phosphate</name>
        <dbReference type="ChEBI" id="CHEBI:597326"/>
    </cofactor>
</comment>
<dbReference type="Proteomes" id="UP000318834">
    <property type="component" value="Unassembled WGS sequence"/>
</dbReference>
<evidence type="ECO:0000256" key="4">
    <source>
        <dbReference type="ARBA" id="ARBA00023002"/>
    </source>
</evidence>
<protein>
    <recommendedName>
        <fullName evidence="6">Probable glycine dehydrogenase (decarboxylating) subunit 2</fullName>
        <ecNumber evidence="6">1.4.4.2</ecNumber>
    </recommendedName>
    <alternativeName>
        <fullName evidence="6">Glycine cleavage system P-protein subunit 2</fullName>
    </alternativeName>
    <alternativeName>
        <fullName evidence="6">Glycine decarboxylase subunit 2</fullName>
    </alternativeName>
    <alternativeName>
        <fullName evidence="6">Glycine dehydrogenase (aminomethyl-transferring) subunit 2</fullName>
    </alternativeName>
</protein>
<evidence type="ECO:0000256" key="2">
    <source>
        <dbReference type="ARBA" id="ARBA00003788"/>
    </source>
</evidence>
<comment type="similarity">
    <text evidence="6">Belongs to the GcvP family. C-terminal subunit subfamily.</text>
</comment>
<dbReference type="InterPro" id="IPR015422">
    <property type="entry name" value="PyrdxlP-dep_Trfase_small"/>
</dbReference>
<comment type="catalytic activity">
    <reaction evidence="5 6">
        <text>N(6)-[(R)-lipoyl]-L-lysyl-[glycine-cleavage complex H protein] + glycine + H(+) = N(6)-[(R)-S(8)-aminomethyldihydrolipoyl]-L-lysyl-[glycine-cleavage complex H protein] + CO2</text>
        <dbReference type="Rhea" id="RHEA:24304"/>
        <dbReference type="Rhea" id="RHEA-COMP:10494"/>
        <dbReference type="Rhea" id="RHEA-COMP:10495"/>
        <dbReference type="ChEBI" id="CHEBI:15378"/>
        <dbReference type="ChEBI" id="CHEBI:16526"/>
        <dbReference type="ChEBI" id="CHEBI:57305"/>
        <dbReference type="ChEBI" id="CHEBI:83099"/>
        <dbReference type="ChEBI" id="CHEBI:83143"/>
        <dbReference type="EC" id="1.4.4.2"/>
    </reaction>
</comment>
<feature type="domain" description="Glycine dehydrogenase C-terminal" evidence="9">
    <location>
        <begin position="360"/>
        <end position="461"/>
    </location>
</feature>
<evidence type="ECO:0000259" key="8">
    <source>
        <dbReference type="Pfam" id="PF01212"/>
    </source>
</evidence>
<dbReference type="Pfam" id="PF01212">
    <property type="entry name" value="Beta_elim_lyase"/>
    <property type="match status" value="1"/>
</dbReference>
<dbReference type="Gene3D" id="6.20.440.10">
    <property type="match status" value="1"/>
</dbReference>
<sequence>MTPFDNAQGRPRDFPVIFDFSVPGRVGSSYPNPDVPDTPLEQLIPASQLRKEPAALPEVSELDVVRHYTRLSHRNFSIDEGFYPLGSCTMKYNPKIHEDAARLAGFARLHPYAPAEGAQGALRLICELEELLAEISGMDRVTFQPAAGAHGELTGLLMIRAYFETRGERRTKVIVPDSAHGTNPATAAMVGYQVVTVKSDARGNMDVRALREAMDGSVAAIMLTNPNTLGLFEEPILDVEEIVHRAGGQLYLDGANFNAVLGVTRPGDQGFDVMHMNLHKTFTTPHGGGGPGAGAVGVKAHLAPFLPVPVIERDGERFRLDDQRPQSIGKIRAFYGNFGNLVRAYAYIRSMGADGLRQVAETAVLNANYLLARLRSRFDLPYDRLCKHEFVLSGARQKRQHGVATRDMAKRILDYGFHAPTIYFPLIVEEAIMIEPTETESKRTLDEFADAMLAIAREAQDDPEVVKTAPHSTPVKRLDEVRAARQPDLRWKPR</sequence>
<dbReference type="GO" id="GO:0016829">
    <property type="term" value="F:lyase activity"/>
    <property type="evidence" value="ECO:0007669"/>
    <property type="project" value="InterPro"/>
</dbReference>
<dbReference type="CDD" id="cd00613">
    <property type="entry name" value="GDC-P"/>
    <property type="match status" value="1"/>
</dbReference>
<dbReference type="EMBL" id="VBAP01000004">
    <property type="protein sequence ID" value="TMI77284.1"/>
    <property type="molecule type" value="Genomic_DNA"/>
</dbReference>
<dbReference type="AlphaFoldDB" id="A0A537J153"/>
<dbReference type="Gene3D" id="3.90.1150.10">
    <property type="entry name" value="Aspartate Aminotransferase, domain 1"/>
    <property type="match status" value="1"/>
</dbReference>
<reference evidence="10 11" key="1">
    <citation type="journal article" date="2019" name="Nat. Microbiol.">
        <title>Mediterranean grassland soil C-N compound turnover is dependent on rainfall and depth, and is mediated by genomically divergent microorganisms.</title>
        <authorList>
            <person name="Diamond S."/>
            <person name="Andeer P.F."/>
            <person name="Li Z."/>
            <person name="Crits-Christoph A."/>
            <person name="Burstein D."/>
            <person name="Anantharaman K."/>
            <person name="Lane K.R."/>
            <person name="Thomas B.C."/>
            <person name="Pan C."/>
            <person name="Northen T.R."/>
            <person name="Banfield J.F."/>
        </authorList>
    </citation>
    <scope>NUCLEOTIDE SEQUENCE [LARGE SCALE GENOMIC DNA]</scope>
    <source>
        <strain evidence="10">NP_8</strain>
    </source>
</reference>
<evidence type="ECO:0000259" key="9">
    <source>
        <dbReference type="Pfam" id="PF21478"/>
    </source>
</evidence>
<proteinExistence type="inferred from homology"/>
<evidence type="ECO:0000256" key="6">
    <source>
        <dbReference type="HAMAP-Rule" id="MF_00713"/>
    </source>
</evidence>
<evidence type="ECO:0000256" key="3">
    <source>
        <dbReference type="ARBA" id="ARBA00022898"/>
    </source>
</evidence>
<dbReference type="InterPro" id="IPR015421">
    <property type="entry name" value="PyrdxlP-dep_Trfase_major"/>
</dbReference>
<dbReference type="InterPro" id="IPR049316">
    <property type="entry name" value="GDC-P_C"/>
</dbReference>
<dbReference type="GO" id="GO:0030170">
    <property type="term" value="F:pyridoxal phosphate binding"/>
    <property type="evidence" value="ECO:0007669"/>
    <property type="project" value="TreeGrafter"/>
</dbReference>
<comment type="function">
    <text evidence="2 6">The glycine cleavage system catalyzes the degradation of glycine. The P protein binds the alpha-amino group of glycine through its pyridoxal phosphate cofactor; CO(2) is released and the remaining methylamine moiety is then transferred to the lipoamide cofactor of the H protein.</text>
</comment>
<dbReference type="InterPro" id="IPR015424">
    <property type="entry name" value="PyrdxlP-dep_Trfase"/>
</dbReference>
<feature type="modified residue" description="N6-(pyridoxal phosphate)lysine" evidence="6">
    <location>
        <position position="280"/>
    </location>
</feature>
<dbReference type="GO" id="GO:0016594">
    <property type="term" value="F:glycine binding"/>
    <property type="evidence" value="ECO:0007669"/>
    <property type="project" value="TreeGrafter"/>
</dbReference>
<dbReference type="InterPro" id="IPR001597">
    <property type="entry name" value="ArAA_b-elim_lyase/Thr_aldolase"/>
</dbReference>
<dbReference type="EC" id="1.4.4.2" evidence="6"/>
<feature type="domain" description="Aromatic amino acid beta-eliminating lyase/threonine aldolase" evidence="8">
    <location>
        <begin position="125"/>
        <end position="288"/>
    </location>
</feature>
<dbReference type="NCBIfam" id="NF003346">
    <property type="entry name" value="PRK04366.1"/>
    <property type="match status" value="1"/>
</dbReference>
<comment type="subunit">
    <text evidence="6">The glycine cleavage system is composed of four proteins: P, T, L and H. In this organism, the P 'protein' is a heterodimer of two subunits.</text>
</comment>
<dbReference type="PANTHER" id="PTHR11773">
    <property type="entry name" value="GLYCINE DEHYDROGENASE, DECARBOXYLATING"/>
    <property type="match status" value="1"/>
</dbReference>
<dbReference type="GO" id="GO:0019464">
    <property type="term" value="P:glycine decarboxylation via glycine cleavage system"/>
    <property type="evidence" value="ECO:0007669"/>
    <property type="project" value="UniProtKB-UniRule"/>
</dbReference>
<dbReference type="GO" id="GO:0004375">
    <property type="term" value="F:glycine dehydrogenase (decarboxylating) activity"/>
    <property type="evidence" value="ECO:0007669"/>
    <property type="project" value="UniProtKB-EC"/>
</dbReference>
<evidence type="ECO:0000256" key="5">
    <source>
        <dbReference type="ARBA" id="ARBA00049026"/>
    </source>
</evidence>
<evidence type="ECO:0000313" key="10">
    <source>
        <dbReference type="EMBL" id="TMI77284.1"/>
    </source>
</evidence>
<organism evidence="10 11">
    <name type="scientific">Candidatus Segetimicrobium genomatis</name>
    <dbReference type="NCBI Taxonomy" id="2569760"/>
    <lineage>
        <taxon>Bacteria</taxon>
        <taxon>Bacillati</taxon>
        <taxon>Candidatus Sysuimicrobiota</taxon>
        <taxon>Candidatus Sysuimicrobiia</taxon>
        <taxon>Candidatus Sysuimicrobiales</taxon>
        <taxon>Candidatus Segetimicrobiaceae</taxon>
        <taxon>Candidatus Segetimicrobium</taxon>
    </lineage>
</organism>